<feature type="non-terminal residue" evidence="3">
    <location>
        <position position="296"/>
    </location>
</feature>
<dbReference type="Pfam" id="PF00429">
    <property type="entry name" value="TLV_coat"/>
    <property type="match status" value="1"/>
</dbReference>
<dbReference type="AlphaFoldDB" id="A0A7L0FZH5"/>
<evidence type="ECO:0000313" key="3">
    <source>
        <dbReference type="EMBL" id="NXK00709.1"/>
    </source>
</evidence>
<dbReference type="CDD" id="cd09851">
    <property type="entry name" value="HTLV-1-like_HR1-HR2"/>
    <property type="match status" value="1"/>
</dbReference>
<proteinExistence type="predicted"/>
<keyword evidence="2" id="KW-1133">Transmembrane helix</keyword>
<dbReference type="OrthoDB" id="9633697at2759"/>
<evidence type="ECO:0000256" key="1">
    <source>
        <dbReference type="SAM" id="Coils"/>
    </source>
</evidence>
<dbReference type="Proteomes" id="UP000526942">
    <property type="component" value="Unassembled WGS sequence"/>
</dbReference>
<dbReference type="PANTHER" id="PTHR10424">
    <property type="entry name" value="VIRAL ENVELOPE PROTEIN"/>
    <property type="match status" value="1"/>
</dbReference>
<gene>
    <name evidence="3" type="primary">Env1_1</name>
    <name evidence="3" type="ORF">CORCON_R15891</name>
</gene>
<sequence>KESLCNRMLESLNKTNGKWIILSKGARWICSKTRLTPCISLEVFDSTREYCIQLTVIPRNLYHTEASVYDQAEGMNHKLVKREPISAITIAALLGIGAAGAGTGITFLVQQQQGLMSLRSAVDEDLERTEKSISALEKSITSLSEVVLQNRRGMDLLFLQQGGLCVALGEECCFYADHTGIVRDTMTQLCEGLEKWRREREQQQNWYESWFSHSPWLTTLLSTIAGPCILLIIGLTFGPRIINKIIAIAKGRLEAAHLMLIRQRYQQIGNGDKGTSVLELAEEVVRKFDEQNGKKK</sequence>
<accession>A0A7L0FZH5</accession>
<keyword evidence="2" id="KW-0812">Transmembrane</keyword>
<dbReference type="Gene3D" id="1.10.287.210">
    <property type="match status" value="1"/>
</dbReference>
<keyword evidence="4" id="KW-1185">Reference proteome</keyword>
<feature type="non-terminal residue" evidence="3">
    <location>
        <position position="1"/>
    </location>
</feature>
<dbReference type="EMBL" id="VXAM01001848">
    <property type="protein sequence ID" value="NXK00709.1"/>
    <property type="molecule type" value="Genomic_DNA"/>
</dbReference>
<reference evidence="3 4" key="1">
    <citation type="submission" date="2019-09" db="EMBL/GenBank/DDBJ databases">
        <title>Bird 10,000 Genomes (B10K) Project - Family phase.</title>
        <authorList>
            <person name="Zhang G."/>
        </authorList>
    </citation>
    <scope>NUCLEOTIDE SEQUENCE [LARGE SCALE GENOMIC DNA]</scope>
    <source>
        <strain evidence="3">B10K-DU-011-20</strain>
        <tissue evidence="3">Muscle</tissue>
    </source>
</reference>
<dbReference type="PANTHER" id="PTHR10424:SF82">
    <property type="entry name" value="ENVELOPE GLYCOPROTEIN-RELATED"/>
    <property type="match status" value="1"/>
</dbReference>
<feature type="transmembrane region" description="Helical" evidence="2">
    <location>
        <begin position="216"/>
        <end position="237"/>
    </location>
</feature>
<feature type="transmembrane region" description="Helical" evidence="2">
    <location>
        <begin position="85"/>
        <end position="109"/>
    </location>
</feature>
<dbReference type="InterPro" id="IPR018154">
    <property type="entry name" value="TLV/ENV_coat_polyprotein"/>
</dbReference>
<comment type="caution">
    <text evidence="3">The sequence shown here is derived from an EMBL/GenBank/DDBJ whole genome shotgun (WGS) entry which is preliminary data.</text>
</comment>
<keyword evidence="1" id="KW-0175">Coiled coil</keyword>
<name>A0A7L0FZH5_CORCN</name>
<organism evidence="3 4">
    <name type="scientific">Corythaixoides concolor</name>
    <name type="common">Grey go-away-bird</name>
    <dbReference type="NCBI Taxonomy" id="103956"/>
    <lineage>
        <taxon>Eukaryota</taxon>
        <taxon>Metazoa</taxon>
        <taxon>Chordata</taxon>
        <taxon>Craniata</taxon>
        <taxon>Vertebrata</taxon>
        <taxon>Euteleostomi</taxon>
        <taxon>Archelosauria</taxon>
        <taxon>Archosauria</taxon>
        <taxon>Dinosauria</taxon>
        <taxon>Saurischia</taxon>
        <taxon>Theropoda</taxon>
        <taxon>Coelurosauria</taxon>
        <taxon>Aves</taxon>
        <taxon>Neognathae</taxon>
        <taxon>Neoaves</taxon>
        <taxon>Otidimorphae</taxon>
        <taxon>Musophagiformes</taxon>
        <taxon>Musophagidae</taxon>
        <taxon>Corythaixoides</taxon>
    </lineage>
</organism>
<protein>
    <submittedName>
        <fullName evidence="3">ENV1 protein</fullName>
    </submittedName>
</protein>
<feature type="coiled-coil region" evidence="1">
    <location>
        <begin position="119"/>
        <end position="146"/>
    </location>
</feature>
<keyword evidence="2" id="KW-0472">Membrane</keyword>
<evidence type="ECO:0000313" key="4">
    <source>
        <dbReference type="Proteomes" id="UP000526942"/>
    </source>
</evidence>
<dbReference type="SUPFAM" id="SSF58069">
    <property type="entry name" value="Virus ectodomain"/>
    <property type="match status" value="1"/>
</dbReference>
<evidence type="ECO:0000256" key="2">
    <source>
        <dbReference type="SAM" id="Phobius"/>
    </source>
</evidence>